<proteinExistence type="inferred from homology"/>
<comment type="similarity">
    <text evidence="1 4">Belongs to the metallothionein superfamily. Type 1 family.</text>
</comment>
<evidence type="ECO:0000256" key="4">
    <source>
        <dbReference type="RuleBase" id="RU000621"/>
    </source>
</evidence>
<protein>
    <recommendedName>
        <fullName evidence="4">Metallothionein</fullName>
    </recommendedName>
</protein>
<evidence type="ECO:0000313" key="5">
    <source>
        <dbReference type="Ensembl" id="ENSCAFP00020031970.1"/>
    </source>
</evidence>
<dbReference type="Proteomes" id="UP000694391">
    <property type="component" value="Unplaced"/>
</dbReference>
<dbReference type="GO" id="GO:0046872">
    <property type="term" value="F:metal ion binding"/>
    <property type="evidence" value="ECO:0007669"/>
    <property type="project" value="UniProtKB-KW"/>
</dbReference>
<evidence type="ECO:0000256" key="2">
    <source>
        <dbReference type="ARBA" id="ARBA00022723"/>
    </source>
</evidence>
<keyword evidence="2 4" id="KW-0479">Metal-binding</keyword>
<evidence type="ECO:0000256" key="1">
    <source>
        <dbReference type="ARBA" id="ARBA00007283"/>
    </source>
</evidence>
<dbReference type="InterPro" id="IPR000006">
    <property type="entry name" value="Metalthion_vert"/>
</dbReference>
<dbReference type="Pfam" id="PF00131">
    <property type="entry name" value="Metallothio"/>
    <property type="match status" value="1"/>
</dbReference>
<sequence length="95" mass="10675">LDTGSCLWVQTPRVGKGDNQLECKCISFKKSYCFSCPMDSAKCAQDCICKEALDKYSCCASCGGKPVTDVNRPTCTNLQVFFYFFYPTWTQLLHS</sequence>
<dbReference type="InterPro" id="IPR017854">
    <property type="entry name" value="Metalthion_dom_sf"/>
</dbReference>
<reference evidence="5" key="2">
    <citation type="submission" date="2025-09" db="UniProtKB">
        <authorList>
            <consortium name="Ensembl"/>
        </authorList>
    </citation>
    <scope>IDENTIFICATION</scope>
</reference>
<keyword evidence="6" id="KW-1185">Reference proteome</keyword>
<dbReference type="Ensembl" id="ENSCAFT00020036909.1">
    <property type="protein sequence ID" value="ENSCAFP00020031970.1"/>
    <property type="gene ID" value="ENSCAFG00020024915.1"/>
</dbReference>
<dbReference type="InterPro" id="IPR023587">
    <property type="entry name" value="Metalthion_dom_sf_vert"/>
</dbReference>
<dbReference type="Gene3D" id="4.10.10.10">
    <property type="entry name" value="Metallothionein Isoform II"/>
    <property type="match status" value="1"/>
</dbReference>
<organism evidence="5 6">
    <name type="scientific">Canis lupus dingo</name>
    <name type="common">dingo</name>
    <dbReference type="NCBI Taxonomy" id="286419"/>
    <lineage>
        <taxon>Eukaryota</taxon>
        <taxon>Metazoa</taxon>
        <taxon>Chordata</taxon>
        <taxon>Craniata</taxon>
        <taxon>Vertebrata</taxon>
        <taxon>Euteleostomi</taxon>
        <taxon>Mammalia</taxon>
        <taxon>Eutheria</taxon>
        <taxon>Laurasiatheria</taxon>
        <taxon>Carnivora</taxon>
        <taxon>Caniformia</taxon>
        <taxon>Canidae</taxon>
        <taxon>Canis</taxon>
    </lineage>
</organism>
<dbReference type="AlphaFoldDB" id="A0A8C0LG55"/>
<dbReference type="SUPFAM" id="SSF57868">
    <property type="entry name" value="Metallothionein"/>
    <property type="match status" value="1"/>
</dbReference>
<keyword evidence="3 4" id="KW-0480">Metal-thiolate cluster</keyword>
<comment type="function">
    <text evidence="4">Metallothioneins have a high content of cysteine residues that bind various heavy metals.</text>
</comment>
<name>A0A8C0LG55_CANLU</name>
<evidence type="ECO:0000313" key="6">
    <source>
        <dbReference type="Proteomes" id="UP000694391"/>
    </source>
</evidence>
<reference evidence="5" key="1">
    <citation type="submission" date="2025-08" db="UniProtKB">
        <authorList>
            <consortium name="Ensembl"/>
        </authorList>
    </citation>
    <scope>IDENTIFICATION</scope>
</reference>
<evidence type="ECO:0000256" key="3">
    <source>
        <dbReference type="ARBA" id="ARBA00022851"/>
    </source>
</evidence>
<accession>A0A8C0LG55</accession>